<keyword evidence="3" id="KW-1185">Reference proteome</keyword>
<evidence type="ECO:0000313" key="3">
    <source>
        <dbReference type="Proteomes" id="UP000190037"/>
    </source>
</evidence>
<dbReference type="Proteomes" id="UP000190037">
    <property type="component" value="Unassembled WGS sequence"/>
</dbReference>
<organism evidence="2 3">
    <name type="scientific">Embleya scabrispora</name>
    <dbReference type="NCBI Taxonomy" id="159449"/>
    <lineage>
        <taxon>Bacteria</taxon>
        <taxon>Bacillati</taxon>
        <taxon>Actinomycetota</taxon>
        <taxon>Actinomycetes</taxon>
        <taxon>Kitasatosporales</taxon>
        <taxon>Streptomycetaceae</taxon>
        <taxon>Embleya</taxon>
    </lineage>
</organism>
<protein>
    <submittedName>
        <fullName evidence="2">Uncharacterized protein</fullName>
    </submittedName>
</protein>
<evidence type="ECO:0000313" key="2">
    <source>
        <dbReference type="EMBL" id="OPC77703.1"/>
    </source>
</evidence>
<proteinExistence type="predicted"/>
<reference evidence="2 3" key="1">
    <citation type="submission" date="2017-03" db="EMBL/GenBank/DDBJ databases">
        <title>Draft genome sequence of Streptomyces scabrisporus NF3, endophyte isolated from Amphipterygium adstringens.</title>
        <authorList>
            <person name="Vazquez M."/>
            <person name="Ceapa C.D."/>
            <person name="Rodriguez Luna D."/>
            <person name="Sanchez Esquivel S."/>
        </authorList>
    </citation>
    <scope>NUCLEOTIDE SEQUENCE [LARGE SCALE GENOMIC DNA]</scope>
    <source>
        <strain evidence="2 3">NF3</strain>
    </source>
</reference>
<dbReference type="EMBL" id="MWQN01000003">
    <property type="protein sequence ID" value="OPC77703.1"/>
    <property type="molecule type" value="Genomic_DNA"/>
</dbReference>
<gene>
    <name evidence="2" type="ORF">B4N89_35980</name>
</gene>
<sequence>MPGGPDVPGDTCERRTLPDGGKAVAARHTDLSSGITFVRVSILTAQDKSRYLVSLDIPARGTDRAQPLAADELFTLAADREVLDSLNALIRAQR</sequence>
<dbReference type="RefSeq" id="WP_078980797.1">
    <property type="nucleotide sequence ID" value="NZ_MWQN01000003.1"/>
</dbReference>
<dbReference type="AlphaFoldDB" id="A0A1T3NLD5"/>
<accession>A0A1T3NLD5</accession>
<comment type="caution">
    <text evidence="2">The sequence shown here is derived from an EMBL/GenBank/DDBJ whole genome shotgun (WGS) entry which is preliminary data.</text>
</comment>
<evidence type="ECO:0000256" key="1">
    <source>
        <dbReference type="SAM" id="MobiDB-lite"/>
    </source>
</evidence>
<feature type="region of interest" description="Disordered" evidence="1">
    <location>
        <begin position="1"/>
        <end position="25"/>
    </location>
</feature>
<name>A0A1T3NLD5_9ACTN</name>